<sequence>MINNGEVPGCGGPRIPVRPPPPSIDQNPNNGKNPRPAPKRPPLKPEGDPGWKPGDVVQAVITAARILDLFNSDTYEPTQGHWADPNSAPTDERGGKNNGRSRDDGKCDGGPGRSPSGHATYLPRERYFDKFEGSEQCRATGSYGVLDISDYNKNRKAPGTNTNKKTRPPGMREIDAQGHDAANGHLIPAVLTGSGIDLRNLVAEYKETNHRYLNFGVEKEICNAIKSGNHLQLSVVPRYGRPESGIPTSIEYNYTVIETGVSKRCIIHQSPTGGTTTGDASLVLGRSKLNGPVPVQD</sequence>
<feature type="region of interest" description="Disordered" evidence="1">
    <location>
        <begin position="1"/>
        <end position="56"/>
    </location>
</feature>
<protein>
    <submittedName>
        <fullName evidence="3">DNA/RNA non-specific endonuclease</fullName>
    </submittedName>
</protein>
<feature type="domain" description="Type VII secretion system protein EssD-like" evidence="2">
    <location>
        <begin position="160"/>
        <end position="254"/>
    </location>
</feature>
<feature type="compositionally biased region" description="Basic and acidic residues" evidence="1">
    <location>
        <begin position="90"/>
        <end position="107"/>
    </location>
</feature>
<keyword evidence="3" id="KW-0255">Endonuclease</keyword>
<reference evidence="4" key="1">
    <citation type="journal article" date="2019" name="Int. J. Syst. Evol. Microbiol.">
        <title>The Global Catalogue of Microorganisms (GCM) 10K type strain sequencing project: providing services to taxonomists for standard genome sequencing and annotation.</title>
        <authorList>
            <consortium name="The Broad Institute Genomics Platform"/>
            <consortium name="The Broad Institute Genome Sequencing Center for Infectious Disease"/>
            <person name="Wu L."/>
            <person name="Ma J."/>
        </authorList>
    </citation>
    <scope>NUCLEOTIDE SEQUENCE [LARGE SCALE GENOMIC DNA]</scope>
    <source>
        <strain evidence="4">CGMCC 4.7304</strain>
    </source>
</reference>
<comment type="caution">
    <text evidence="3">The sequence shown here is derived from an EMBL/GenBank/DDBJ whole genome shotgun (WGS) entry which is preliminary data.</text>
</comment>
<dbReference type="InterPro" id="IPR044927">
    <property type="entry name" value="Endonuclea_NS_2"/>
</dbReference>
<evidence type="ECO:0000313" key="4">
    <source>
        <dbReference type="Proteomes" id="UP001596083"/>
    </source>
</evidence>
<dbReference type="GO" id="GO:0004519">
    <property type="term" value="F:endonuclease activity"/>
    <property type="evidence" value="ECO:0007669"/>
    <property type="project" value="UniProtKB-KW"/>
</dbReference>
<keyword evidence="4" id="KW-1185">Reference proteome</keyword>
<proteinExistence type="predicted"/>
<evidence type="ECO:0000259" key="2">
    <source>
        <dbReference type="Pfam" id="PF13930"/>
    </source>
</evidence>
<accession>A0ABW0YWU9</accession>
<dbReference type="InterPro" id="IPR044929">
    <property type="entry name" value="DNA/RNA_non-sp_Endonuclease_sf"/>
</dbReference>
<keyword evidence="3" id="KW-0378">Hydrolase</keyword>
<organism evidence="3 4">
    <name type="scientific">Streptomyces gamaensis</name>
    <dbReference type="NCBI Taxonomy" id="1763542"/>
    <lineage>
        <taxon>Bacteria</taxon>
        <taxon>Bacillati</taxon>
        <taxon>Actinomycetota</taxon>
        <taxon>Actinomycetes</taxon>
        <taxon>Kitasatosporales</taxon>
        <taxon>Streptomycetaceae</taxon>
        <taxon>Streptomyces</taxon>
    </lineage>
</organism>
<feature type="region of interest" description="Disordered" evidence="1">
    <location>
        <begin position="76"/>
        <end position="121"/>
    </location>
</feature>
<dbReference type="RefSeq" id="WP_390316284.1">
    <property type="nucleotide sequence ID" value="NZ_JBHSPB010000006.1"/>
</dbReference>
<evidence type="ECO:0000256" key="1">
    <source>
        <dbReference type="SAM" id="MobiDB-lite"/>
    </source>
</evidence>
<dbReference type="Proteomes" id="UP001596083">
    <property type="component" value="Unassembled WGS sequence"/>
</dbReference>
<dbReference type="EMBL" id="JBHSPB010000006">
    <property type="protein sequence ID" value="MFC5721071.1"/>
    <property type="molecule type" value="Genomic_DNA"/>
</dbReference>
<gene>
    <name evidence="3" type="ORF">ACFP1Z_12920</name>
</gene>
<evidence type="ECO:0000313" key="3">
    <source>
        <dbReference type="EMBL" id="MFC5721071.1"/>
    </source>
</evidence>
<dbReference type="Gene3D" id="3.40.570.10">
    <property type="entry name" value="Extracellular Endonuclease, subunit A"/>
    <property type="match status" value="1"/>
</dbReference>
<dbReference type="Pfam" id="PF13930">
    <property type="entry name" value="Endonuclea_NS_2"/>
    <property type="match status" value="1"/>
</dbReference>
<keyword evidence="3" id="KW-0540">Nuclease</keyword>
<feature type="region of interest" description="Disordered" evidence="1">
    <location>
        <begin position="149"/>
        <end position="170"/>
    </location>
</feature>
<name>A0ABW0YWU9_9ACTN</name>